<evidence type="ECO:0000256" key="1">
    <source>
        <dbReference type="SAM" id="MobiDB-lite"/>
    </source>
</evidence>
<name>A0A4Z2IYS1_9TELE</name>
<feature type="region of interest" description="Disordered" evidence="1">
    <location>
        <begin position="1"/>
        <end position="26"/>
    </location>
</feature>
<dbReference type="Proteomes" id="UP000314294">
    <property type="component" value="Unassembled WGS sequence"/>
</dbReference>
<gene>
    <name evidence="2" type="ORF">EYF80_006737</name>
</gene>
<dbReference type="AlphaFoldDB" id="A0A4Z2IYS1"/>
<dbReference type="EMBL" id="SRLO01000035">
    <property type="protein sequence ID" value="TNN83130.1"/>
    <property type="molecule type" value="Genomic_DNA"/>
</dbReference>
<accession>A0A4Z2IYS1</accession>
<sequence length="150" mass="16002">MAATQEGAVVGRVGLGRQPEEQRLGEAQCQRELTPQLPHAVQQQQEDRGLLLEAGVGVRRVGTALPERVSCLEGGALLHSLPAAVARLGLEPSARHASLQRLLSGARVDDEASVRAVNHSPEEALVLHAALPVGARQRLTAAHDDLRSDW</sequence>
<organism evidence="2 3">
    <name type="scientific">Liparis tanakae</name>
    <name type="common">Tanaka's snailfish</name>
    <dbReference type="NCBI Taxonomy" id="230148"/>
    <lineage>
        <taxon>Eukaryota</taxon>
        <taxon>Metazoa</taxon>
        <taxon>Chordata</taxon>
        <taxon>Craniata</taxon>
        <taxon>Vertebrata</taxon>
        <taxon>Euteleostomi</taxon>
        <taxon>Actinopterygii</taxon>
        <taxon>Neopterygii</taxon>
        <taxon>Teleostei</taxon>
        <taxon>Neoteleostei</taxon>
        <taxon>Acanthomorphata</taxon>
        <taxon>Eupercaria</taxon>
        <taxon>Perciformes</taxon>
        <taxon>Cottioidei</taxon>
        <taxon>Cottales</taxon>
        <taxon>Liparidae</taxon>
        <taxon>Liparis</taxon>
    </lineage>
</organism>
<keyword evidence="3" id="KW-1185">Reference proteome</keyword>
<proteinExistence type="predicted"/>
<reference evidence="2 3" key="1">
    <citation type="submission" date="2019-03" db="EMBL/GenBank/DDBJ databases">
        <title>First draft genome of Liparis tanakae, snailfish: a comprehensive survey of snailfish specific genes.</title>
        <authorList>
            <person name="Kim W."/>
            <person name="Song I."/>
            <person name="Jeong J.-H."/>
            <person name="Kim D."/>
            <person name="Kim S."/>
            <person name="Ryu S."/>
            <person name="Song J.Y."/>
            <person name="Lee S.K."/>
        </authorList>
    </citation>
    <scope>NUCLEOTIDE SEQUENCE [LARGE SCALE GENOMIC DNA]</scope>
    <source>
        <tissue evidence="2">Muscle</tissue>
    </source>
</reference>
<protein>
    <submittedName>
        <fullName evidence="2">Uncharacterized protein</fullName>
    </submittedName>
</protein>
<comment type="caution">
    <text evidence="2">The sequence shown here is derived from an EMBL/GenBank/DDBJ whole genome shotgun (WGS) entry which is preliminary data.</text>
</comment>
<evidence type="ECO:0000313" key="2">
    <source>
        <dbReference type="EMBL" id="TNN83130.1"/>
    </source>
</evidence>
<evidence type="ECO:0000313" key="3">
    <source>
        <dbReference type="Proteomes" id="UP000314294"/>
    </source>
</evidence>